<dbReference type="Proteomes" id="UP001321486">
    <property type="component" value="Plasmid pNBRC108728a"/>
</dbReference>
<dbReference type="RefSeq" id="WP_286347058.1">
    <property type="nucleotide sequence ID" value="NZ_AP027733.1"/>
</dbReference>
<reference evidence="2" key="1">
    <citation type="journal article" date="2019" name="Int. J. Syst. Evol. Microbiol.">
        <title>The Global Catalogue of Microorganisms (GCM) 10K type strain sequencing project: providing services to taxonomists for standard genome sequencing and annotation.</title>
        <authorList>
            <consortium name="The Broad Institute Genomics Platform"/>
            <consortium name="The Broad Institute Genome Sequencing Center for Infectious Disease"/>
            <person name="Wu L."/>
            <person name="Ma J."/>
        </authorList>
    </citation>
    <scope>NUCLEOTIDE SEQUENCE [LARGE SCALE GENOMIC DNA]</scope>
    <source>
        <strain evidence="2">NBRC 108728</strain>
    </source>
</reference>
<keyword evidence="2" id="KW-1185">Reference proteome</keyword>
<accession>A0ABM8GWD3</accession>
<gene>
    <name evidence="1" type="ORF">GCM10025867_50150</name>
</gene>
<organism evidence="1 2">
    <name type="scientific">Frondihabitans sucicola</name>
    <dbReference type="NCBI Taxonomy" id="1268041"/>
    <lineage>
        <taxon>Bacteria</taxon>
        <taxon>Bacillati</taxon>
        <taxon>Actinomycetota</taxon>
        <taxon>Actinomycetes</taxon>
        <taxon>Micrococcales</taxon>
        <taxon>Microbacteriaceae</taxon>
        <taxon>Frondihabitans</taxon>
    </lineage>
</organism>
<name>A0ABM8GWD3_9MICO</name>
<keyword evidence="1" id="KW-0614">Plasmid</keyword>
<sequence length="158" mass="17749">MTRITYAAYAFTEGATDEQNLENALQVTTLNAAVAHSSFFHSDVMAYEYVTDCVHPAPDAPGQEFDGMQYIPFTDLYSDERWPEYKAAIDAYEMDHYDGLCHQSPIGTFCPECAGGVDDIDPAECERGQRARDERDEFWDAVSAWAEQNLVRDLPMAA</sequence>
<protein>
    <submittedName>
        <fullName evidence="1">Uncharacterized protein</fullName>
    </submittedName>
</protein>
<dbReference type="EMBL" id="AP027733">
    <property type="protein sequence ID" value="BDZ52774.1"/>
    <property type="molecule type" value="Genomic_DNA"/>
</dbReference>
<proteinExistence type="predicted"/>
<geneLocation type="plasmid" evidence="1 2">
    <name>pNBRC108728a</name>
</geneLocation>
<evidence type="ECO:0000313" key="1">
    <source>
        <dbReference type="EMBL" id="BDZ52774.1"/>
    </source>
</evidence>
<evidence type="ECO:0000313" key="2">
    <source>
        <dbReference type="Proteomes" id="UP001321486"/>
    </source>
</evidence>